<accession>A0AAE1HTQ4</accession>
<gene>
    <name evidence="1" type="ORF">KUF71_015007</name>
</gene>
<comment type="caution">
    <text evidence="1">The sequence shown here is derived from an EMBL/GenBank/DDBJ whole genome shotgun (WGS) entry which is preliminary data.</text>
</comment>
<proteinExistence type="predicted"/>
<name>A0AAE1HTQ4_9NEOP</name>
<organism evidence="1 2">
    <name type="scientific">Frankliniella fusca</name>
    <dbReference type="NCBI Taxonomy" id="407009"/>
    <lineage>
        <taxon>Eukaryota</taxon>
        <taxon>Metazoa</taxon>
        <taxon>Ecdysozoa</taxon>
        <taxon>Arthropoda</taxon>
        <taxon>Hexapoda</taxon>
        <taxon>Insecta</taxon>
        <taxon>Pterygota</taxon>
        <taxon>Neoptera</taxon>
        <taxon>Paraneoptera</taxon>
        <taxon>Thysanoptera</taxon>
        <taxon>Terebrantia</taxon>
        <taxon>Thripoidea</taxon>
        <taxon>Thripidae</taxon>
        <taxon>Frankliniella</taxon>
    </lineage>
</organism>
<dbReference type="Proteomes" id="UP001219518">
    <property type="component" value="Unassembled WGS sequence"/>
</dbReference>
<sequence>MNFVISMELVLYIIMCYRGRSVKHDVSRVKTFSSQISSQFVCAGEVFPGTLALARLGVLGPSSALPLGSDCWGA</sequence>
<dbReference type="EMBL" id="JAHWGI010001270">
    <property type="protein sequence ID" value="KAK3926671.1"/>
    <property type="molecule type" value="Genomic_DNA"/>
</dbReference>
<protein>
    <submittedName>
        <fullName evidence="1">Heat-inducible transcription repressor</fullName>
    </submittedName>
</protein>
<dbReference type="AlphaFoldDB" id="A0AAE1HTQ4"/>
<keyword evidence="2" id="KW-1185">Reference proteome</keyword>
<reference evidence="1" key="2">
    <citation type="journal article" date="2023" name="BMC Genomics">
        <title>Pest status, molecular evolution, and epigenetic factors derived from the genome assembly of Frankliniella fusca, a thysanopteran phytovirus vector.</title>
        <authorList>
            <person name="Catto M.A."/>
            <person name="Labadie P.E."/>
            <person name="Jacobson A.L."/>
            <person name="Kennedy G.G."/>
            <person name="Srinivasan R."/>
            <person name="Hunt B.G."/>
        </authorList>
    </citation>
    <scope>NUCLEOTIDE SEQUENCE</scope>
    <source>
        <strain evidence="1">PL_HMW_Pooled</strain>
    </source>
</reference>
<evidence type="ECO:0000313" key="1">
    <source>
        <dbReference type="EMBL" id="KAK3926671.1"/>
    </source>
</evidence>
<reference evidence="1" key="1">
    <citation type="submission" date="2021-07" db="EMBL/GenBank/DDBJ databases">
        <authorList>
            <person name="Catto M.A."/>
            <person name="Jacobson A."/>
            <person name="Kennedy G."/>
            <person name="Labadie P."/>
            <person name="Hunt B.G."/>
            <person name="Srinivasan R."/>
        </authorList>
    </citation>
    <scope>NUCLEOTIDE SEQUENCE</scope>
    <source>
        <strain evidence="1">PL_HMW_Pooled</strain>
        <tissue evidence="1">Head</tissue>
    </source>
</reference>
<evidence type="ECO:0000313" key="2">
    <source>
        <dbReference type="Proteomes" id="UP001219518"/>
    </source>
</evidence>